<gene>
    <name evidence="2" type="ORF">SAMN05660197_1153</name>
</gene>
<feature type="transmembrane region" description="Helical" evidence="1">
    <location>
        <begin position="42"/>
        <end position="67"/>
    </location>
</feature>
<accession>A0A1W1WSY2</accession>
<keyword evidence="1" id="KW-0472">Membrane</keyword>
<dbReference type="OrthoDB" id="5338103at2"/>
<organism evidence="2 3">
    <name type="scientific">Nitratiruptor tergarcus DSM 16512</name>
    <dbReference type="NCBI Taxonomy" id="1069081"/>
    <lineage>
        <taxon>Bacteria</taxon>
        <taxon>Pseudomonadati</taxon>
        <taxon>Campylobacterota</taxon>
        <taxon>Epsilonproteobacteria</taxon>
        <taxon>Nautiliales</taxon>
        <taxon>Nitratiruptoraceae</taxon>
        <taxon>Nitratiruptor</taxon>
    </lineage>
</organism>
<keyword evidence="1" id="KW-1133">Transmembrane helix</keyword>
<evidence type="ECO:0000313" key="3">
    <source>
        <dbReference type="Proteomes" id="UP000192602"/>
    </source>
</evidence>
<evidence type="ECO:0000313" key="2">
    <source>
        <dbReference type="EMBL" id="SMC09346.1"/>
    </source>
</evidence>
<keyword evidence="3" id="KW-1185">Reference proteome</keyword>
<dbReference type="Proteomes" id="UP000192602">
    <property type="component" value="Unassembled WGS sequence"/>
</dbReference>
<evidence type="ECO:0000256" key="1">
    <source>
        <dbReference type="SAM" id="Phobius"/>
    </source>
</evidence>
<dbReference type="AlphaFoldDB" id="A0A1W1WSY2"/>
<name>A0A1W1WSY2_9BACT</name>
<dbReference type="EMBL" id="FWWZ01000001">
    <property type="protein sequence ID" value="SMC09346.1"/>
    <property type="molecule type" value="Genomic_DNA"/>
</dbReference>
<proteinExistence type="predicted"/>
<dbReference type="STRING" id="1069081.SAMN05660197_1153"/>
<dbReference type="RefSeq" id="WP_084275579.1">
    <property type="nucleotide sequence ID" value="NZ_AP026671.1"/>
</dbReference>
<reference evidence="3" key="1">
    <citation type="submission" date="2017-04" db="EMBL/GenBank/DDBJ databases">
        <authorList>
            <person name="Varghese N."/>
            <person name="Submissions S."/>
        </authorList>
    </citation>
    <scope>NUCLEOTIDE SEQUENCE [LARGE SCALE GENOMIC DNA]</scope>
    <source>
        <strain evidence="3">DSM 16512</strain>
    </source>
</reference>
<keyword evidence="1" id="KW-0812">Transmembrane</keyword>
<sequence length="335" mass="39503">MRIKRYIFFSIILMLIVAGIVYSQVDKVYTFDVFGVPVTLPVAVWIIVPMFILFLASFFHMSYYSFINFMVLKRYRKDYDTLIDSFADAIMQEPKSHQYKTTEAKNLGNVTDKSHILPVDFKIDTKDERLKKPLDYVKDITNGIYVDIEDFKLSPKNALLVKNYENRLKSEPIFSGVILKNCSEYPQELCQKALQAYITFNDISKIKDYAKLFTFETLMELIEQYATKEKEMLHEQDIEYILQESQMQLNEEEYMQLAKKIKDVLSPDERLKFFGKLKEKDEKSEAAYLYTLLDLEMIEKAKEFLETTAENELLNFKAYLELKECGKNYPLEMFA</sequence>
<protein>
    <submittedName>
        <fullName evidence="2">Uncharacterized protein</fullName>
    </submittedName>
</protein>